<name>A0A9W6P5D8_9ACTN</name>
<gene>
    <name evidence="1" type="ORF">Nans01_20500</name>
</gene>
<sequence>MFLDDRDRSRRRVVRMHELPERLRAVADLMVSDVREGAGRHEYDGRTADLSPEGVITGLARLGTGEPLEDRHDEAHLLAFEDALRLSLGDLQLHRSNPLYHLGELDLACYDKEYAPAAERMAARERHLTAWPETVDSAIAALDRVSAPVATALLGTARGLADAVPDDASETLRAVALSAHARLVGHLERAAAEGEPSAALGGAALARLMGVPEAVEVDLGRLAERADAERNRLMERLTESVARIDSARPPLEVARELVRDHPDADGVVNAARTWTEHAIAFTRERDLVPYHDGACRVETAPASRRWAMAMLTWAAAGEPDGPTYYHISPPDPGWPDVEAQEWLEVFSATTLPGITVHEVAPGHFSHGRALRRAPSPVRRTLFSPTFVEGWAHYAEELCVEEGFGPYAERTTSGSGFTAAHFEVGVWLEALIRVTRLASAIGVHTGAMTVEEAALRFAADTHITGPAALSEARRATFDPTYGRYTWGKLEIMELRERARREWGPEFGTKRFHTAMLDLGAPPLGLLGTAVERG</sequence>
<dbReference type="PANTHER" id="PTHR33361:SF15">
    <property type="entry name" value="DUF885 FAMILY LIPOPROTEIN"/>
    <property type="match status" value="1"/>
</dbReference>
<accession>A0A9W6P5D8</accession>
<dbReference type="PANTHER" id="PTHR33361">
    <property type="entry name" value="GLR0591 PROTEIN"/>
    <property type="match status" value="1"/>
</dbReference>
<comment type="caution">
    <text evidence="1">The sequence shown here is derived from an EMBL/GenBank/DDBJ whole genome shotgun (WGS) entry which is preliminary data.</text>
</comment>
<organism evidence="1 2">
    <name type="scientific">Nocardiopsis ansamitocini</name>
    <dbReference type="NCBI Taxonomy" id="1670832"/>
    <lineage>
        <taxon>Bacteria</taxon>
        <taxon>Bacillati</taxon>
        <taxon>Actinomycetota</taxon>
        <taxon>Actinomycetes</taxon>
        <taxon>Streptosporangiales</taxon>
        <taxon>Nocardiopsidaceae</taxon>
        <taxon>Nocardiopsis</taxon>
    </lineage>
</organism>
<evidence type="ECO:0000313" key="2">
    <source>
        <dbReference type="Proteomes" id="UP001165092"/>
    </source>
</evidence>
<dbReference type="Pfam" id="PF05960">
    <property type="entry name" value="DUF885"/>
    <property type="match status" value="1"/>
</dbReference>
<dbReference type="Proteomes" id="UP001165092">
    <property type="component" value="Unassembled WGS sequence"/>
</dbReference>
<evidence type="ECO:0000313" key="1">
    <source>
        <dbReference type="EMBL" id="GLU47699.1"/>
    </source>
</evidence>
<proteinExistence type="predicted"/>
<dbReference type="AlphaFoldDB" id="A0A9W6P5D8"/>
<reference evidence="1" key="1">
    <citation type="submission" date="2023-02" db="EMBL/GenBank/DDBJ databases">
        <title>Nocardiopsis ansamitocini NBRC 112285.</title>
        <authorList>
            <person name="Ichikawa N."/>
            <person name="Sato H."/>
            <person name="Tonouchi N."/>
        </authorList>
    </citation>
    <scope>NUCLEOTIDE SEQUENCE</scope>
    <source>
        <strain evidence="1">NBRC 112285</strain>
    </source>
</reference>
<dbReference type="EMBL" id="BSQG01000003">
    <property type="protein sequence ID" value="GLU47699.1"/>
    <property type="molecule type" value="Genomic_DNA"/>
</dbReference>
<evidence type="ECO:0008006" key="3">
    <source>
        <dbReference type="Google" id="ProtNLM"/>
    </source>
</evidence>
<dbReference type="InterPro" id="IPR010281">
    <property type="entry name" value="DUF885"/>
</dbReference>
<protein>
    <recommendedName>
        <fullName evidence="3">DUF885 domain-containing protein</fullName>
    </recommendedName>
</protein>
<keyword evidence="2" id="KW-1185">Reference proteome</keyword>